<dbReference type="EMBL" id="JBHFQA010000010">
    <property type="protein sequence ID" value="KAL2092222.1"/>
    <property type="molecule type" value="Genomic_DNA"/>
</dbReference>
<organism evidence="3 4">
    <name type="scientific">Coilia grayii</name>
    <name type="common">Gray's grenadier anchovy</name>
    <dbReference type="NCBI Taxonomy" id="363190"/>
    <lineage>
        <taxon>Eukaryota</taxon>
        <taxon>Metazoa</taxon>
        <taxon>Chordata</taxon>
        <taxon>Craniata</taxon>
        <taxon>Vertebrata</taxon>
        <taxon>Euteleostomi</taxon>
        <taxon>Actinopterygii</taxon>
        <taxon>Neopterygii</taxon>
        <taxon>Teleostei</taxon>
        <taxon>Clupei</taxon>
        <taxon>Clupeiformes</taxon>
        <taxon>Clupeoidei</taxon>
        <taxon>Engraulidae</taxon>
        <taxon>Coilinae</taxon>
        <taxon>Coilia</taxon>
    </lineage>
</organism>
<evidence type="ECO:0000256" key="2">
    <source>
        <dbReference type="SAM" id="MobiDB-lite"/>
    </source>
</evidence>
<keyword evidence="1" id="KW-0175">Coiled coil</keyword>
<dbReference type="InterPro" id="IPR028101">
    <property type="entry name" value="DUF4616"/>
</dbReference>
<evidence type="ECO:0000313" key="4">
    <source>
        <dbReference type="Proteomes" id="UP001591681"/>
    </source>
</evidence>
<name>A0ABD1JZA8_9TELE</name>
<feature type="region of interest" description="Disordered" evidence="2">
    <location>
        <begin position="274"/>
        <end position="302"/>
    </location>
</feature>
<gene>
    <name evidence="3" type="ORF">ACEWY4_012020</name>
</gene>
<dbReference type="Pfam" id="PF05557">
    <property type="entry name" value="MAD"/>
    <property type="match status" value="1"/>
</dbReference>
<keyword evidence="4" id="KW-1185">Reference proteome</keyword>
<dbReference type="Proteomes" id="UP001591681">
    <property type="component" value="Unassembled WGS sequence"/>
</dbReference>
<dbReference type="PANTHER" id="PTHR14375">
    <property type="entry name" value="SIMILAR TO RIKEN CDNA 4931414P19"/>
    <property type="match status" value="1"/>
</dbReference>
<dbReference type="InterPro" id="IPR008672">
    <property type="entry name" value="Mad1"/>
</dbReference>
<proteinExistence type="predicted"/>
<feature type="compositionally biased region" description="Basic and acidic residues" evidence="2">
    <location>
        <begin position="274"/>
        <end position="285"/>
    </location>
</feature>
<evidence type="ECO:0000256" key="1">
    <source>
        <dbReference type="SAM" id="Coils"/>
    </source>
</evidence>
<sequence>MPDNSGLPKALIIRHRRLLHVVVACATMDDIGQHMDINHKQICINLENSTHIITHALQQAVDRNQELCMLIRHLEEREAETGRSLTEQLESNRQLKLKIYELQKQLERKESSFTKANQTVAFLKNELRVLHEQLQIHHSENGCFQEVHNWLQNVKKQLSYENSPMLSENQSLAVLSDAQRLLGGSVSAIKVEKEADNRNEGGCDQSDDSTVAEHTVPPAADVCSMMIKKEEEQSNVALLLGSEMGLSPVNPLSQVQLRELSVMLVDCTQTLVEQERNDKSREDSLQPRAGEAEGAWQGTGCPFQKDSTTGGGHITHNQQEEQTLSDVFRRMGDLQASLEDLKTTGLKGGENATIPKFDGTLNGMAGQQPFCTKNKHELSAEVRRLHRSLGSDLQWKVGPNDRFKTAHNEAVTAAIIREMRDSGQSWGSHKMIRKACNRFFEHLKTQKKLTLAGTIGECYRKKLLKSRRDRLFKKRLEVAKEILSPEDYCYLEGADQMLMSDEESDGEDRGVYVVLPPKWRAARLTRIVQCCQEVIDGNRLHGQKPISARRRRTETGLFTCREPPTGRDKMTYVALDGGET</sequence>
<dbReference type="Pfam" id="PF15394">
    <property type="entry name" value="DUF4616"/>
    <property type="match status" value="1"/>
</dbReference>
<feature type="coiled-coil region" evidence="1">
    <location>
        <begin position="57"/>
        <end position="126"/>
    </location>
</feature>
<protein>
    <submittedName>
        <fullName evidence="3">Uncharacterized protein</fullName>
    </submittedName>
</protein>
<dbReference type="AlphaFoldDB" id="A0ABD1JZA8"/>
<reference evidence="3 4" key="1">
    <citation type="submission" date="2024-09" db="EMBL/GenBank/DDBJ databases">
        <title>A chromosome-level genome assembly of Gray's grenadier anchovy, Coilia grayii.</title>
        <authorList>
            <person name="Fu Z."/>
        </authorList>
    </citation>
    <scope>NUCLEOTIDE SEQUENCE [LARGE SCALE GENOMIC DNA]</scope>
    <source>
        <strain evidence="3">G4</strain>
        <tissue evidence="3">Muscle</tissue>
    </source>
</reference>
<comment type="caution">
    <text evidence="3">The sequence shown here is derived from an EMBL/GenBank/DDBJ whole genome shotgun (WGS) entry which is preliminary data.</text>
</comment>
<dbReference type="PANTHER" id="PTHR14375:SF2">
    <property type="entry name" value="SIMILAR TO RIKEN CDNA 4931414P19"/>
    <property type="match status" value="1"/>
</dbReference>
<evidence type="ECO:0000313" key="3">
    <source>
        <dbReference type="EMBL" id="KAL2092222.1"/>
    </source>
</evidence>
<accession>A0ABD1JZA8</accession>